<dbReference type="AlphaFoldDB" id="A0A0A9FHW1"/>
<protein>
    <submittedName>
        <fullName evidence="1">Uncharacterized protein</fullName>
    </submittedName>
</protein>
<name>A0A0A9FHW1_ARUDO</name>
<reference evidence="1" key="2">
    <citation type="journal article" date="2015" name="Data Brief">
        <title>Shoot transcriptome of the giant reed, Arundo donax.</title>
        <authorList>
            <person name="Barrero R.A."/>
            <person name="Guerrero F.D."/>
            <person name="Moolhuijzen P."/>
            <person name="Goolsby J.A."/>
            <person name="Tidwell J."/>
            <person name="Bellgard S.E."/>
            <person name="Bellgard M.I."/>
        </authorList>
    </citation>
    <scope>NUCLEOTIDE SEQUENCE</scope>
    <source>
        <tissue evidence="1">Shoot tissue taken approximately 20 cm above the soil surface</tissue>
    </source>
</reference>
<reference evidence="1" key="1">
    <citation type="submission" date="2014-09" db="EMBL/GenBank/DDBJ databases">
        <authorList>
            <person name="Magalhaes I.L.F."/>
            <person name="Oliveira U."/>
            <person name="Santos F.R."/>
            <person name="Vidigal T.H.D.A."/>
            <person name="Brescovit A.D."/>
            <person name="Santos A.J."/>
        </authorList>
    </citation>
    <scope>NUCLEOTIDE SEQUENCE</scope>
    <source>
        <tissue evidence="1">Shoot tissue taken approximately 20 cm above the soil surface</tissue>
    </source>
</reference>
<dbReference type="EMBL" id="GBRH01188200">
    <property type="protein sequence ID" value="JAE09696.1"/>
    <property type="molecule type" value="Transcribed_RNA"/>
</dbReference>
<accession>A0A0A9FHW1</accession>
<sequence length="59" mass="6054">MAEGEVGLATRGRRGRWWRQGRSRGRSAAARAVLGEEAGRRGGVVGVGGGGDGCVLHHG</sequence>
<evidence type="ECO:0000313" key="1">
    <source>
        <dbReference type="EMBL" id="JAE09696.1"/>
    </source>
</evidence>
<organism evidence="1">
    <name type="scientific">Arundo donax</name>
    <name type="common">Giant reed</name>
    <name type="synonym">Donax arundinaceus</name>
    <dbReference type="NCBI Taxonomy" id="35708"/>
    <lineage>
        <taxon>Eukaryota</taxon>
        <taxon>Viridiplantae</taxon>
        <taxon>Streptophyta</taxon>
        <taxon>Embryophyta</taxon>
        <taxon>Tracheophyta</taxon>
        <taxon>Spermatophyta</taxon>
        <taxon>Magnoliopsida</taxon>
        <taxon>Liliopsida</taxon>
        <taxon>Poales</taxon>
        <taxon>Poaceae</taxon>
        <taxon>PACMAD clade</taxon>
        <taxon>Arundinoideae</taxon>
        <taxon>Arundineae</taxon>
        <taxon>Arundo</taxon>
    </lineage>
</organism>
<proteinExistence type="predicted"/>